<sequence>MGGAVRHRPKISVLIGLWAGHREELTADWLRVWGVTWRPTTLPVMLAGQRGNFGVGAAWRMTRVILRHKDSDCWLALSGAWYAPSGSEETMWMQAAADERITGHSRNWRPWLDSTGDPFAPPVDAVRIDRERAENRAKVRELFHFE</sequence>
<dbReference type="RefSeq" id="WP_152571395.1">
    <property type="nucleotide sequence ID" value="NZ_JGZT01000006.1"/>
</dbReference>
<reference evidence="1 2" key="1">
    <citation type="submission" date="2014-03" db="EMBL/GenBank/DDBJ databases">
        <title>Genomics of Bifidobacteria.</title>
        <authorList>
            <person name="Ventura M."/>
            <person name="Milani C."/>
            <person name="Lugli G.A."/>
        </authorList>
    </citation>
    <scope>NUCLEOTIDE SEQUENCE [LARGE SCALE GENOMIC DNA]</scope>
    <source>
        <strain evidence="1 2">LMG 21395</strain>
    </source>
</reference>
<name>A0A087E4D5_9BIFI</name>
<evidence type="ECO:0000313" key="1">
    <source>
        <dbReference type="EMBL" id="KFJ02636.1"/>
    </source>
</evidence>
<dbReference type="EMBL" id="JGZT01000006">
    <property type="protein sequence ID" value="KFJ02636.1"/>
    <property type="molecule type" value="Genomic_DNA"/>
</dbReference>
<dbReference type="OrthoDB" id="3234110at2"/>
<accession>A0A087E4D5</accession>
<dbReference type="AlphaFoldDB" id="A0A087E4D5"/>
<organism evidence="1 2">
    <name type="scientific">Bifidobacterium thermacidophilum subsp. thermacidophilum</name>
    <dbReference type="NCBI Taxonomy" id="79262"/>
    <lineage>
        <taxon>Bacteria</taxon>
        <taxon>Bacillati</taxon>
        <taxon>Actinomycetota</taxon>
        <taxon>Actinomycetes</taxon>
        <taxon>Bifidobacteriales</taxon>
        <taxon>Bifidobacteriaceae</taxon>
        <taxon>Bifidobacterium</taxon>
    </lineage>
</organism>
<gene>
    <name evidence="1" type="ORF">THER5_1099</name>
</gene>
<dbReference type="Proteomes" id="UP000029003">
    <property type="component" value="Unassembled WGS sequence"/>
</dbReference>
<evidence type="ECO:0000313" key="2">
    <source>
        <dbReference type="Proteomes" id="UP000029003"/>
    </source>
</evidence>
<protein>
    <submittedName>
        <fullName evidence="1">Uncharacterized protein</fullName>
    </submittedName>
</protein>
<comment type="caution">
    <text evidence="1">The sequence shown here is derived from an EMBL/GenBank/DDBJ whole genome shotgun (WGS) entry which is preliminary data.</text>
</comment>
<proteinExistence type="predicted"/>